<reference evidence="1" key="2">
    <citation type="submission" date="2025-09" db="UniProtKB">
        <authorList>
            <consortium name="EnsemblPlants"/>
        </authorList>
    </citation>
    <scope>IDENTIFICATION</scope>
</reference>
<accession>A0ACD5X6B8</accession>
<name>A0ACD5X6B8_AVESA</name>
<reference evidence="1" key="1">
    <citation type="submission" date="2021-05" db="EMBL/GenBank/DDBJ databases">
        <authorList>
            <person name="Scholz U."/>
            <person name="Mascher M."/>
            <person name="Fiebig A."/>
        </authorList>
    </citation>
    <scope>NUCLEOTIDE SEQUENCE [LARGE SCALE GENOMIC DNA]</scope>
</reference>
<evidence type="ECO:0000313" key="1">
    <source>
        <dbReference type="EnsemblPlants" id="AVESA.00010b.r2.4DG0719160.1.CDS"/>
    </source>
</evidence>
<proteinExistence type="predicted"/>
<sequence>MHHTSVRAWVAATRSSRARLPPLSSSPPQFLRRPPSPLPLPLASTALPSSGRLAPADQDPPKLRNQNLGMVADTESSDSLPGSSNSAAQKHVDGRLDKRSQEKAPKKNHKAEREKLKRDQLNDLFVELSSMLDHDRQNSGKATVLGDAARVLRDLFTQVESLRKEQSSLLTEHQYVGSEKNELQDENATLKAQIIELQNELCARMRNNSLNPSSLGMSHPIGSTSTNLATQPTRHHIWGNTSNLSTLPMVHPTNTQSPLQNRHHHSAGSGQVASRPLELQLFPGTSASPDRESSRHRSNQATSSSHTASLPGQLRLSLPRAPQEESRSSGSPRNRK</sequence>
<organism evidence="1 2">
    <name type="scientific">Avena sativa</name>
    <name type="common">Oat</name>
    <dbReference type="NCBI Taxonomy" id="4498"/>
    <lineage>
        <taxon>Eukaryota</taxon>
        <taxon>Viridiplantae</taxon>
        <taxon>Streptophyta</taxon>
        <taxon>Embryophyta</taxon>
        <taxon>Tracheophyta</taxon>
        <taxon>Spermatophyta</taxon>
        <taxon>Magnoliopsida</taxon>
        <taxon>Liliopsida</taxon>
        <taxon>Poales</taxon>
        <taxon>Poaceae</taxon>
        <taxon>BOP clade</taxon>
        <taxon>Pooideae</taxon>
        <taxon>Poodae</taxon>
        <taxon>Poeae</taxon>
        <taxon>Poeae Chloroplast Group 1 (Aveneae type)</taxon>
        <taxon>Aveninae</taxon>
        <taxon>Avena</taxon>
    </lineage>
</organism>
<dbReference type="Proteomes" id="UP001732700">
    <property type="component" value="Chromosome 4D"/>
</dbReference>
<keyword evidence="2" id="KW-1185">Reference proteome</keyword>
<dbReference type="EnsemblPlants" id="AVESA.00010b.r2.4DG0719160.1">
    <property type="protein sequence ID" value="AVESA.00010b.r2.4DG0719160.1.CDS"/>
    <property type="gene ID" value="AVESA.00010b.r2.4DG0719160"/>
</dbReference>
<evidence type="ECO:0000313" key="2">
    <source>
        <dbReference type="Proteomes" id="UP001732700"/>
    </source>
</evidence>
<protein>
    <submittedName>
        <fullName evidence="1">Uncharacterized protein</fullName>
    </submittedName>
</protein>